<feature type="chain" id="PRO_5012972287" description="Secreted protein" evidence="2">
    <location>
        <begin position="16"/>
        <end position="106"/>
    </location>
</feature>
<gene>
    <name evidence="3" type="ORF">BSAL_56970</name>
</gene>
<dbReference type="VEuPathDB" id="TriTrypDB:BSAL_56970"/>
<dbReference type="AlphaFoldDB" id="A0A0S4IRS7"/>
<evidence type="ECO:0000256" key="1">
    <source>
        <dbReference type="SAM" id="MobiDB-lite"/>
    </source>
</evidence>
<feature type="signal peptide" evidence="2">
    <location>
        <begin position="1"/>
        <end position="15"/>
    </location>
</feature>
<sequence length="106" mass="11373">MTVLPLFFLLRGPTALTPQDALDRRYQQPGPVGHSIYLTEHPCLWDLPTDAVGDEIGEQVPSPTTSGATSLTSHPSHALTSYGDAHQGTVLTMFACTVNLGQITKL</sequence>
<proteinExistence type="predicted"/>
<organism evidence="3 4">
    <name type="scientific">Bodo saltans</name>
    <name type="common">Flagellated protozoan</name>
    <dbReference type="NCBI Taxonomy" id="75058"/>
    <lineage>
        <taxon>Eukaryota</taxon>
        <taxon>Discoba</taxon>
        <taxon>Euglenozoa</taxon>
        <taxon>Kinetoplastea</taxon>
        <taxon>Metakinetoplastina</taxon>
        <taxon>Eubodonida</taxon>
        <taxon>Bodonidae</taxon>
        <taxon>Bodo</taxon>
    </lineage>
</organism>
<dbReference type="EMBL" id="CYKH01000206">
    <property type="protein sequence ID" value="CUE87530.1"/>
    <property type="molecule type" value="Genomic_DNA"/>
</dbReference>
<feature type="region of interest" description="Disordered" evidence="1">
    <location>
        <begin position="55"/>
        <end position="77"/>
    </location>
</feature>
<evidence type="ECO:0000313" key="3">
    <source>
        <dbReference type="EMBL" id="CUE87530.1"/>
    </source>
</evidence>
<accession>A0A0S4IRS7</accession>
<name>A0A0S4IRS7_BODSA</name>
<evidence type="ECO:0000313" key="4">
    <source>
        <dbReference type="Proteomes" id="UP000051952"/>
    </source>
</evidence>
<reference evidence="4" key="1">
    <citation type="submission" date="2015-09" db="EMBL/GenBank/DDBJ databases">
        <authorList>
            <consortium name="Pathogen Informatics"/>
        </authorList>
    </citation>
    <scope>NUCLEOTIDE SEQUENCE [LARGE SCALE GENOMIC DNA]</scope>
    <source>
        <strain evidence="4">Lake Konstanz</strain>
    </source>
</reference>
<dbReference type="Proteomes" id="UP000051952">
    <property type="component" value="Unassembled WGS sequence"/>
</dbReference>
<feature type="compositionally biased region" description="Polar residues" evidence="1">
    <location>
        <begin position="61"/>
        <end position="77"/>
    </location>
</feature>
<evidence type="ECO:0008006" key="5">
    <source>
        <dbReference type="Google" id="ProtNLM"/>
    </source>
</evidence>
<evidence type="ECO:0000256" key="2">
    <source>
        <dbReference type="SAM" id="SignalP"/>
    </source>
</evidence>
<protein>
    <recommendedName>
        <fullName evidence="5">Secreted protein</fullName>
    </recommendedName>
</protein>
<keyword evidence="2" id="KW-0732">Signal</keyword>
<keyword evidence="4" id="KW-1185">Reference proteome</keyword>